<reference evidence="2 3" key="1">
    <citation type="submission" date="2014-07" db="EMBL/GenBank/DDBJ databases">
        <authorList>
            <person name="McCorrison J."/>
            <person name="Sanka R."/>
            <person name="Torralba M."/>
            <person name="Gillis M."/>
            <person name="Haft D.H."/>
            <person name="Methe B."/>
            <person name="Sutton G."/>
            <person name="Nelson K.E."/>
        </authorList>
    </citation>
    <scope>NUCLEOTIDE SEQUENCE [LARGE SCALE GENOMIC DNA]</scope>
    <source>
        <strain evidence="2 3">DNF00314</strain>
    </source>
</reference>
<dbReference type="InterPro" id="IPR036376">
    <property type="entry name" value="RuBisCO_lsu_C_sf"/>
</dbReference>
<dbReference type="Proteomes" id="UP000029628">
    <property type="component" value="Unassembled WGS sequence"/>
</dbReference>
<dbReference type="SFLD" id="SFLDS00014">
    <property type="entry name" value="RuBisCO"/>
    <property type="match status" value="1"/>
</dbReference>
<protein>
    <submittedName>
        <fullName evidence="2">Ribulose 1,5-bisphosphate carboxylase</fullName>
    </submittedName>
</protein>
<comment type="caution">
    <text evidence="2">The sequence shown here is derived from an EMBL/GenBank/DDBJ whole genome shotgun (WGS) entry which is preliminary data.</text>
</comment>
<evidence type="ECO:0000313" key="2">
    <source>
        <dbReference type="EMBL" id="KGF47810.1"/>
    </source>
</evidence>
<dbReference type="InterPro" id="IPR036422">
    <property type="entry name" value="RuBisCO_lsu_N_sf"/>
</dbReference>
<name>A0A096AM27_9FIRM</name>
<evidence type="ECO:0000259" key="1">
    <source>
        <dbReference type="Pfam" id="PF00016"/>
    </source>
</evidence>
<evidence type="ECO:0000313" key="3">
    <source>
        <dbReference type="Proteomes" id="UP000029628"/>
    </source>
</evidence>
<dbReference type="RefSeq" id="WP_038151886.1">
    <property type="nucleotide sequence ID" value="NZ_JRNT01000007.1"/>
</dbReference>
<dbReference type="AlphaFoldDB" id="A0A096AM27"/>
<sequence>MEQFIVSYQIEADSYETAKMIAWSVQVEQTIEFPYELVTDPILQNEVVGQLVELSPVDNGFYLAKIAYNVELTAFEVTQFLNVVFGNSSLQPHIWVVELSLPKSLLMHFGGPRFGLSGLRTLLHVPKRPMIQAVIKPLGSNTNTLAKMCHSYTLGGVDVIKDDHGITNQCFSRFVERVKRCADSVHEGNEKIGGHTLYAANISSDGGDVLERAYKAKELGATALMITPGLVGFGWLQVLAKDKSLGLPIISHPAMLGGFALPGTSGIADYLWLGLLPRLFGADMPVFVSYGGRFTFTAEQCKKIHHYSIKDNGIIRSACPAPGGGVTDARLDELLDLYGPDTMFLIGGDMFRYSDDLQANMEHFIDRMNAYIERGN</sequence>
<dbReference type="GO" id="GO:0016984">
    <property type="term" value="F:ribulose-bisphosphate carboxylase activity"/>
    <property type="evidence" value="ECO:0007669"/>
    <property type="project" value="InterPro"/>
</dbReference>
<dbReference type="CDD" id="cd08210">
    <property type="entry name" value="RLP_RrRLP"/>
    <property type="match status" value="1"/>
</dbReference>
<dbReference type="eggNOG" id="COG1850">
    <property type="taxonomic scope" value="Bacteria"/>
</dbReference>
<dbReference type="GO" id="GO:0015977">
    <property type="term" value="P:carbon fixation"/>
    <property type="evidence" value="ECO:0007669"/>
    <property type="project" value="InterPro"/>
</dbReference>
<dbReference type="InterPro" id="IPR000685">
    <property type="entry name" value="RuBisCO_lsu_C"/>
</dbReference>
<organism evidence="2 3">
    <name type="scientific">Veillonella montpellierensis DNF00314</name>
    <dbReference type="NCBI Taxonomy" id="1401067"/>
    <lineage>
        <taxon>Bacteria</taxon>
        <taxon>Bacillati</taxon>
        <taxon>Bacillota</taxon>
        <taxon>Negativicutes</taxon>
        <taxon>Veillonellales</taxon>
        <taxon>Veillonellaceae</taxon>
        <taxon>Veillonella</taxon>
    </lineage>
</organism>
<gene>
    <name evidence="2" type="ORF">HMPREF0872_03700</name>
</gene>
<dbReference type="SUPFAM" id="SSF54966">
    <property type="entry name" value="RuBisCO, large subunit, small (N-terminal) domain"/>
    <property type="match status" value="1"/>
</dbReference>
<dbReference type="InterPro" id="IPR033966">
    <property type="entry name" value="RuBisCO"/>
</dbReference>
<dbReference type="Pfam" id="PF00016">
    <property type="entry name" value="RuBisCO_large"/>
    <property type="match status" value="1"/>
</dbReference>
<accession>A0A096AM27</accession>
<dbReference type="Gene3D" id="3.20.20.110">
    <property type="entry name" value="Ribulose bisphosphate carboxylase, large subunit, C-terminal domain"/>
    <property type="match status" value="1"/>
</dbReference>
<dbReference type="Gene3D" id="3.30.70.150">
    <property type="entry name" value="RuBisCO large subunit, N-terminal domain"/>
    <property type="match status" value="1"/>
</dbReference>
<dbReference type="EMBL" id="JRNT01000007">
    <property type="protein sequence ID" value="KGF47810.1"/>
    <property type="molecule type" value="Genomic_DNA"/>
</dbReference>
<dbReference type="GO" id="GO:0000287">
    <property type="term" value="F:magnesium ion binding"/>
    <property type="evidence" value="ECO:0007669"/>
    <property type="project" value="InterPro"/>
</dbReference>
<keyword evidence="3" id="KW-1185">Reference proteome</keyword>
<dbReference type="PANTHER" id="PTHR42704:SF17">
    <property type="entry name" value="RIBULOSE BISPHOSPHATE CARBOXYLASE LARGE CHAIN"/>
    <property type="match status" value="1"/>
</dbReference>
<dbReference type="PANTHER" id="PTHR42704">
    <property type="entry name" value="RIBULOSE BISPHOSPHATE CARBOXYLASE"/>
    <property type="match status" value="1"/>
</dbReference>
<proteinExistence type="predicted"/>
<feature type="domain" description="Ribulose bisphosphate carboxylase large subunit C-terminal" evidence="1">
    <location>
        <begin position="117"/>
        <end position="284"/>
    </location>
</feature>
<dbReference type="SFLD" id="SFLDG00301">
    <property type="entry name" value="RuBisCO-like_proteins"/>
    <property type="match status" value="1"/>
</dbReference>
<dbReference type="SUPFAM" id="SSF51649">
    <property type="entry name" value="RuBisCo, C-terminal domain"/>
    <property type="match status" value="1"/>
</dbReference>